<dbReference type="AlphaFoldDB" id="A0A5C3QX90"/>
<name>A0A5C3QX90_9AGAR</name>
<organism evidence="2 3">
    <name type="scientific">Pterulicium gracile</name>
    <dbReference type="NCBI Taxonomy" id="1884261"/>
    <lineage>
        <taxon>Eukaryota</taxon>
        <taxon>Fungi</taxon>
        <taxon>Dikarya</taxon>
        <taxon>Basidiomycota</taxon>
        <taxon>Agaricomycotina</taxon>
        <taxon>Agaricomycetes</taxon>
        <taxon>Agaricomycetidae</taxon>
        <taxon>Agaricales</taxon>
        <taxon>Pleurotineae</taxon>
        <taxon>Pterulaceae</taxon>
        <taxon>Pterulicium</taxon>
    </lineage>
</organism>
<dbReference type="Proteomes" id="UP000305067">
    <property type="component" value="Unassembled WGS sequence"/>
</dbReference>
<feature type="compositionally biased region" description="Low complexity" evidence="1">
    <location>
        <begin position="52"/>
        <end position="82"/>
    </location>
</feature>
<keyword evidence="3" id="KW-1185">Reference proteome</keyword>
<feature type="region of interest" description="Disordered" evidence="1">
    <location>
        <begin position="37"/>
        <end position="82"/>
    </location>
</feature>
<evidence type="ECO:0000313" key="3">
    <source>
        <dbReference type="Proteomes" id="UP000305067"/>
    </source>
</evidence>
<protein>
    <submittedName>
        <fullName evidence="2">Uncharacterized protein</fullName>
    </submittedName>
</protein>
<feature type="compositionally biased region" description="Polar residues" evidence="1">
    <location>
        <begin position="1"/>
        <end position="22"/>
    </location>
</feature>
<feature type="region of interest" description="Disordered" evidence="1">
    <location>
        <begin position="1"/>
        <end position="23"/>
    </location>
</feature>
<proteinExistence type="predicted"/>
<accession>A0A5C3QX90</accession>
<gene>
    <name evidence="2" type="ORF">BDV98DRAFT_589719</name>
</gene>
<reference evidence="2 3" key="1">
    <citation type="journal article" date="2019" name="Nat. Ecol. Evol.">
        <title>Megaphylogeny resolves global patterns of mushroom evolution.</title>
        <authorList>
            <person name="Varga T."/>
            <person name="Krizsan K."/>
            <person name="Foldi C."/>
            <person name="Dima B."/>
            <person name="Sanchez-Garcia M."/>
            <person name="Sanchez-Ramirez S."/>
            <person name="Szollosi G.J."/>
            <person name="Szarkandi J.G."/>
            <person name="Papp V."/>
            <person name="Albert L."/>
            <person name="Andreopoulos W."/>
            <person name="Angelini C."/>
            <person name="Antonin V."/>
            <person name="Barry K.W."/>
            <person name="Bougher N.L."/>
            <person name="Buchanan P."/>
            <person name="Buyck B."/>
            <person name="Bense V."/>
            <person name="Catcheside P."/>
            <person name="Chovatia M."/>
            <person name="Cooper J."/>
            <person name="Damon W."/>
            <person name="Desjardin D."/>
            <person name="Finy P."/>
            <person name="Geml J."/>
            <person name="Haridas S."/>
            <person name="Hughes K."/>
            <person name="Justo A."/>
            <person name="Karasinski D."/>
            <person name="Kautmanova I."/>
            <person name="Kiss B."/>
            <person name="Kocsube S."/>
            <person name="Kotiranta H."/>
            <person name="LaButti K.M."/>
            <person name="Lechner B.E."/>
            <person name="Liimatainen K."/>
            <person name="Lipzen A."/>
            <person name="Lukacs Z."/>
            <person name="Mihaltcheva S."/>
            <person name="Morgado L.N."/>
            <person name="Niskanen T."/>
            <person name="Noordeloos M.E."/>
            <person name="Ohm R.A."/>
            <person name="Ortiz-Santana B."/>
            <person name="Ovrebo C."/>
            <person name="Racz N."/>
            <person name="Riley R."/>
            <person name="Savchenko A."/>
            <person name="Shiryaev A."/>
            <person name="Soop K."/>
            <person name="Spirin V."/>
            <person name="Szebenyi C."/>
            <person name="Tomsovsky M."/>
            <person name="Tulloss R.E."/>
            <person name="Uehling J."/>
            <person name="Grigoriev I.V."/>
            <person name="Vagvolgyi C."/>
            <person name="Papp T."/>
            <person name="Martin F.M."/>
            <person name="Miettinen O."/>
            <person name="Hibbett D.S."/>
            <person name="Nagy L.G."/>
        </authorList>
    </citation>
    <scope>NUCLEOTIDE SEQUENCE [LARGE SCALE GENOMIC DNA]</scope>
    <source>
        <strain evidence="2 3">CBS 309.79</strain>
    </source>
</reference>
<sequence length="219" mass="23777">MINSQSPNFTLTSEILTDTKNPASPLVIRRESGFFLVDDSDSDLSDDETPSYEETSSYASSSSSSSSSISPPLTAGPATALPLPSPSKQGIILVRPPIITPSTPRPSGASATAVALLLSKNNTTVTLSDRRNFGMRLQLGIMDNRGNSGPLRGRLPRRVRRLPVGDDKRAFVDRLYTNRHLSRTPLHSMRVSLVSSTPKRSQATSLHALPLILDIHRVY</sequence>
<evidence type="ECO:0000313" key="2">
    <source>
        <dbReference type="EMBL" id="TFL04999.1"/>
    </source>
</evidence>
<feature type="compositionally biased region" description="Acidic residues" evidence="1">
    <location>
        <begin position="38"/>
        <end position="51"/>
    </location>
</feature>
<evidence type="ECO:0000256" key="1">
    <source>
        <dbReference type="SAM" id="MobiDB-lite"/>
    </source>
</evidence>
<dbReference type="EMBL" id="ML178817">
    <property type="protein sequence ID" value="TFL04999.1"/>
    <property type="molecule type" value="Genomic_DNA"/>
</dbReference>